<protein>
    <submittedName>
        <fullName evidence="1">Uncharacterized protein</fullName>
    </submittedName>
</protein>
<sequence length="109" mass="12499">MPTHVHYYTHRKRRTISPLMTHVCLLLSQTNTHHIFSPRQHKCRASQKRTIQPRARGFAPKTNIICNEALDPTTLSCIPPIWIPFRDGPDLVRPPAVDLAPEDLDEGEE</sequence>
<accession>A0A4Y2I328</accession>
<dbReference type="Proteomes" id="UP000499080">
    <property type="component" value="Unassembled WGS sequence"/>
</dbReference>
<evidence type="ECO:0000313" key="1">
    <source>
        <dbReference type="EMBL" id="GBM71586.1"/>
    </source>
</evidence>
<dbReference type="OrthoDB" id="6415028at2759"/>
<organism evidence="1 2">
    <name type="scientific">Araneus ventricosus</name>
    <name type="common">Orbweaver spider</name>
    <name type="synonym">Epeira ventricosa</name>
    <dbReference type="NCBI Taxonomy" id="182803"/>
    <lineage>
        <taxon>Eukaryota</taxon>
        <taxon>Metazoa</taxon>
        <taxon>Ecdysozoa</taxon>
        <taxon>Arthropoda</taxon>
        <taxon>Chelicerata</taxon>
        <taxon>Arachnida</taxon>
        <taxon>Araneae</taxon>
        <taxon>Araneomorphae</taxon>
        <taxon>Entelegynae</taxon>
        <taxon>Araneoidea</taxon>
        <taxon>Araneidae</taxon>
        <taxon>Araneus</taxon>
    </lineage>
</organism>
<dbReference type="AlphaFoldDB" id="A0A4Y2I328"/>
<keyword evidence="2" id="KW-1185">Reference proteome</keyword>
<gene>
    <name evidence="1" type="ORF">AVEN_212937_1</name>
</gene>
<comment type="caution">
    <text evidence="1">The sequence shown here is derived from an EMBL/GenBank/DDBJ whole genome shotgun (WGS) entry which is preliminary data.</text>
</comment>
<name>A0A4Y2I328_ARAVE</name>
<evidence type="ECO:0000313" key="2">
    <source>
        <dbReference type="Proteomes" id="UP000499080"/>
    </source>
</evidence>
<reference evidence="1 2" key="1">
    <citation type="journal article" date="2019" name="Sci. Rep.">
        <title>Orb-weaving spider Araneus ventricosus genome elucidates the spidroin gene catalogue.</title>
        <authorList>
            <person name="Kono N."/>
            <person name="Nakamura H."/>
            <person name="Ohtoshi R."/>
            <person name="Moran D.A.P."/>
            <person name="Shinohara A."/>
            <person name="Yoshida Y."/>
            <person name="Fujiwara M."/>
            <person name="Mori M."/>
            <person name="Tomita M."/>
            <person name="Arakawa K."/>
        </authorList>
    </citation>
    <scope>NUCLEOTIDE SEQUENCE [LARGE SCALE GENOMIC DNA]</scope>
</reference>
<dbReference type="EMBL" id="BGPR01002322">
    <property type="protein sequence ID" value="GBM71586.1"/>
    <property type="molecule type" value="Genomic_DNA"/>
</dbReference>
<proteinExistence type="predicted"/>